<dbReference type="RefSeq" id="WP_169381504.1">
    <property type="nucleotide sequence ID" value="NZ_JAAXLA010000018.1"/>
</dbReference>
<dbReference type="InterPro" id="IPR003785">
    <property type="entry name" value="Creatininase/forma_Hydrolase"/>
</dbReference>
<protein>
    <submittedName>
        <fullName evidence="6">Mycofactocin biosynthesis peptidyl-dipeptidase MftE</fullName>
    </submittedName>
</protein>
<reference evidence="6 7" key="1">
    <citation type="submission" date="2020-04" db="EMBL/GenBank/DDBJ databases">
        <authorList>
            <person name="Klaysubun C."/>
            <person name="Duangmal K."/>
            <person name="Lipun K."/>
        </authorList>
    </citation>
    <scope>NUCLEOTIDE SEQUENCE [LARGE SCALE GENOMIC DNA]</scope>
    <source>
        <strain evidence="6 7">K10HN5</strain>
    </source>
</reference>
<comment type="caution">
    <text evidence="6">The sequence shown here is derived from an EMBL/GenBank/DDBJ whole genome shotgun (WGS) entry which is preliminary data.</text>
</comment>
<dbReference type="SUPFAM" id="SSF102215">
    <property type="entry name" value="Creatininase"/>
    <property type="match status" value="1"/>
</dbReference>
<dbReference type="Pfam" id="PF02633">
    <property type="entry name" value="Creatininase"/>
    <property type="match status" value="1"/>
</dbReference>
<comment type="cofactor">
    <cofactor evidence="1">
        <name>Zn(2+)</name>
        <dbReference type="ChEBI" id="CHEBI:29105"/>
    </cofactor>
</comment>
<name>A0ABX1SAD7_9PSEU</name>
<evidence type="ECO:0000256" key="1">
    <source>
        <dbReference type="ARBA" id="ARBA00001947"/>
    </source>
</evidence>
<evidence type="ECO:0000313" key="7">
    <source>
        <dbReference type="Proteomes" id="UP000820669"/>
    </source>
</evidence>
<accession>A0ABX1SAD7</accession>
<organism evidence="6 7">
    <name type="scientific">Pseudonocardia acidicola</name>
    <dbReference type="NCBI Taxonomy" id="2724939"/>
    <lineage>
        <taxon>Bacteria</taxon>
        <taxon>Bacillati</taxon>
        <taxon>Actinomycetota</taxon>
        <taxon>Actinomycetes</taxon>
        <taxon>Pseudonocardiales</taxon>
        <taxon>Pseudonocardiaceae</taxon>
        <taxon>Pseudonocardia</taxon>
    </lineage>
</organism>
<evidence type="ECO:0000313" key="6">
    <source>
        <dbReference type="EMBL" id="NMH98070.1"/>
    </source>
</evidence>
<dbReference type="NCBIfam" id="TIGR03964">
    <property type="entry name" value="mycofact_creat"/>
    <property type="match status" value="1"/>
</dbReference>
<dbReference type="PANTHER" id="PTHR35005">
    <property type="entry name" value="3-DEHYDRO-SCYLLO-INOSOSE HYDROLASE"/>
    <property type="match status" value="1"/>
</dbReference>
<evidence type="ECO:0000256" key="5">
    <source>
        <dbReference type="ARBA" id="ARBA00024029"/>
    </source>
</evidence>
<dbReference type="PANTHER" id="PTHR35005:SF1">
    <property type="entry name" value="2-AMINO-5-FORMYLAMINO-6-RIBOSYLAMINOPYRIMIDIN-4(3H)-ONE 5'-MONOPHOSPHATE DEFORMYLASE"/>
    <property type="match status" value="1"/>
</dbReference>
<keyword evidence="7" id="KW-1185">Reference proteome</keyword>
<dbReference type="InterPro" id="IPR023871">
    <property type="entry name" value="MftE"/>
</dbReference>
<keyword evidence="4" id="KW-0862">Zinc</keyword>
<gene>
    <name evidence="6" type="primary">mftE</name>
    <name evidence="6" type="ORF">HF526_12215</name>
</gene>
<keyword evidence="2" id="KW-0479">Metal-binding</keyword>
<dbReference type="EMBL" id="JAAXLA010000018">
    <property type="protein sequence ID" value="NMH98070.1"/>
    <property type="molecule type" value="Genomic_DNA"/>
</dbReference>
<proteinExistence type="inferred from homology"/>
<evidence type="ECO:0000256" key="2">
    <source>
        <dbReference type="ARBA" id="ARBA00022723"/>
    </source>
</evidence>
<sequence>MPRLADLTWVELAGPPRHTLIVPVGSVEQHGPHLPLHTDVAVASAVADAVHARDPEVIVAPAVAYGAAGEHEGFPGTISIGHEALRLLLVELGRSACRWAARLVFVNGHGGNLLTVIDAVKQLRYEGRDAAWAACVVAGPRDHVADAHAGRTETSIMLALEPAAVRTDAAVAGNTAPLRELLPALQAGGVAAVSPNGVLGDPAGASADEGAALLAELADTLTAALRQWRPGPDGRLA</sequence>
<dbReference type="Gene3D" id="3.40.50.10310">
    <property type="entry name" value="Creatininase"/>
    <property type="match status" value="1"/>
</dbReference>
<keyword evidence="3" id="KW-0378">Hydrolase</keyword>
<evidence type="ECO:0000256" key="3">
    <source>
        <dbReference type="ARBA" id="ARBA00022801"/>
    </source>
</evidence>
<comment type="similarity">
    <text evidence="5">Belongs to the creatininase superfamily.</text>
</comment>
<dbReference type="InterPro" id="IPR024087">
    <property type="entry name" value="Creatininase-like_sf"/>
</dbReference>
<evidence type="ECO:0000256" key="4">
    <source>
        <dbReference type="ARBA" id="ARBA00022833"/>
    </source>
</evidence>
<dbReference type="Proteomes" id="UP000820669">
    <property type="component" value="Unassembled WGS sequence"/>
</dbReference>